<dbReference type="AlphaFoldDB" id="A0A3Q7JWG5"/>
<dbReference type="InParanoid" id="A0A3Q7JWG5"/>
<dbReference type="Proteomes" id="UP000004994">
    <property type="component" value="Chromosome 12"/>
</dbReference>
<keyword evidence="1" id="KW-0732">Signal</keyword>
<reference evidence="2" key="2">
    <citation type="submission" date="2019-01" db="UniProtKB">
        <authorList>
            <consortium name="EnsemblPlants"/>
        </authorList>
    </citation>
    <scope>IDENTIFICATION</scope>
    <source>
        <strain evidence="2">cv. Heinz 1706</strain>
    </source>
</reference>
<sequence length="62" mass="6019">MAGLSSRFVGIVVLLLVLVSGIVSANMGMRTRRLLDGGGVGGFLDGLLGDLLGGSSSAGGGN</sequence>
<dbReference type="EnsemblPlants" id="Solyc12g049110.1.1">
    <property type="protein sequence ID" value="Solyc12g049110.1.1.1"/>
    <property type="gene ID" value="Solyc12g049110.1"/>
</dbReference>
<feature type="signal peptide" evidence="1">
    <location>
        <begin position="1"/>
        <end position="25"/>
    </location>
</feature>
<keyword evidence="3" id="KW-1185">Reference proteome</keyword>
<feature type="chain" id="PRO_5018572414" description="Glycine-rich protein" evidence="1">
    <location>
        <begin position="26"/>
        <end position="62"/>
    </location>
</feature>
<protein>
    <recommendedName>
        <fullName evidence="4">Glycine-rich protein</fullName>
    </recommendedName>
</protein>
<evidence type="ECO:0008006" key="4">
    <source>
        <dbReference type="Google" id="ProtNLM"/>
    </source>
</evidence>
<dbReference type="PaxDb" id="4081-Solyc12g049110.1.1"/>
<dbReference type="Gramene" id="Solyc12g049110.1.1">
    <property type="protein sequence ID" value="Solyc12g049110.1.1.1"/>
    <property type="gene ID" value="Solyc12g049110.1"/>
</dbReference>
<name>A0A3Q7JWG5_SOLLC</name>
<reference evidence="2" key="1">
    <citation type="journal article" date="2012" name="Nature">
        <title>The tomato genome sequence provides insights into fleshy fruit evolution.</title>
        <authorList>
            <consortium name="Tomato Genome Consortium"/>
        </authorList>
    </citation>
    <scope>NUCLEOTIDE SEQUENCE [LARGE SCALE GENOMIC DNA]</scope>
    <source>
        <strain evidence="2">cv. Heinz 1706</strain>
    </source>
</reference>
<organism evidence="2">
    <name type="scientific">Solanum lycopersicum</name>
    <name type="common">Tomato</name>
    <name type="synonym">Lycopersicon esculentum</name>
    <dbReference type="NCBI Taxonomy" id="4081"/>
    <lineage>
        <taxon>Eukaryota</taxon>
        <taxon>Viridiplantae</taxon>
        <taxon>Streptophyta</taxon>
        <taxon>Embryophyta</taxon>
        <taxon>Tracheophyta</taxon>
        <taxon>Spermatophyta</taxon>
        <taxon>Magnoliopsida</taxon>
        <taxon>eudicotyledons</taxon>
        <taxon>Gunneridae</taxon>
        <taxon>Pentapetalae</taxon>
        <taxon>asterids</taxon>
        <taxon>lamiids</taxon>
        <taxon>Solanales</taxon>
        <taxon>Solanaceae</taxon>
        <taxon>Solanoideae</taxon>
        <taxon>Solaneae</taxon>
        <taxon>Solanum</taxon>
        <taxon>Solanum subgen. Lycopersicon</taxon>
    </lineage>
</organism>
<accession>A0A3Q7JWG5</accession>
<evidence type="ECO:0000256" key="1">
    <source>
        <dbReference type="SAM" id="SignalP"/>
    </source>
</evidence>
<evidence type="ECO:0000313" key="2">
    <source>
        <dbReference type="EnsemblPlants" id="Solyc12g049110.1.1.1"/>
    </source>
</evidence>
<evidence type="ECO:0000313" key="3">
    <source>
        <dbReference type="Proteomes" id="UP000004994"/>
    </source>
</evidence>
<proteinExistence type="predicted"/>